<reference evidence="1" key="1">
    <citation type="journal article" date="2020" name="Stud. Mycol.">
        <title>101 Dothideomycetes genomes: a test case for predicting lifestyles and emergence of pathogens.</title>
        <authorList>
            <person name="Haridas S."/>
            <person name="Albert R."/>
            <person name="Binder M."/>
            <person name="Bloem J."/>
            <person name="Labutti K."/>
            <person name="Salamov A."/>
            <person name="Andreopoulos B."/>
            <person name="Baker S."/>
            <person name="Barry K."/>
            <person name="Bills G."/>
            <person name="Bluhm B."/>
            <person name="Cannon C."/>
            <person name="Castanera R."/>
            <person name="Culley D."/>
            <person name="Daum C."/>
            <person name="Ezra D."/>
            <person name="Gonzalez J."/>
            <person name="Henrissat B."/>
            <person name="Kuo A."/>
            <person name="Liang C."/>
            <person name="Lipzen A."/>
            <person name="Lutzoni F."/>
            <person name="Magnuson J."/>
            <person name="Mondo S."/>
            <person name="Nolan M."/>
            <person name="Ohm R."/>
            <person name="Pangilinan J."/>
            <person name="Park H.-J."/>
            <person name="Ramirez L."/>
            <person name="Alfaro M."/>
            <person name="Sun H."/>
            <person name="Tritt A."/>
            <person name="Yoshinaga Y."/>
            <person name="Zwiers L.-H."/>
            <person name="Turgeon B."/>
            <person name="Goodwin S."/>
            <person name="Spatafora J."/>
            <person name="Crous P."/>
            <person name="Grigoriev I."/>
        </authorList>
    </citation>
    <scope>NUCLEOTIDE SEQUENCE</scope>
    <source>
        <strain evidence="1">CBS 269.34</strain>
    </source>
</reference>
<evidence type="ECO:0000313" key="1">
    <source>
        <dbReference type="EMBL" id="KAF2502067.1"/>
    </source>
</evidence>
<keyword evidence="2" id="KW-1185">Reference proteome</keyword>
<dbReference type="AlphaFoldDB" id="A0A6A6RF27"/>
<evidence type="ECO:0000313" key="2">
    <source>
        <dbReference type="Proteomes" id="UP000799750"/>
    </source>
</evidence>
<protein>
    <submittedName>
        <fullName evidence="1">Uncharacterized protein</fullName>
    </submittedName>
</protein>
<accession>A0A6A6RF27</accession>
<gene>
    <name evidence="1" type="ORF">BU16DRAFT_857</name>
</gene>
<proteinExistence type="predicted"/>
<dbReference type="Proteomes" id="UP000799750">
    <property type="component" value="Unassembled WGS sequence"/>
</dbReference>
<name>A0A6A6RF27_9PEZI</name>
<sequence length="197" mass="22238">MPYQQFLFLSYGLISDPHAGMLTLFFNSQSCSATSWKSTDLSISLQLPHLRRKVGGASFDLLCLRPCRVSFHLLRPARSHPIFGKPAFLISSQAWCSSTFCSSILLLGKCSRYNFQILEVFADPRVSRDSKWSSLESPMLTAMPSQLSYASQVQRTLLSSCFQVWRHSSLASRFINPPSLSMSFEVLFYASSSRLNR</sequence>
<organism evidence="1 2">
    <name type="scientific">Lophium mytilinum</name>
    <dbReference type="NCBI Taxonomy" id="390894"/>
    <lineage>
        <taxon>Eukaryota</taxon>
        <taxon>Fungi</taxon>
        <taxon>Dikarya</taxon>
        <taxon>Ascomycota</taxon>
        <taxon>Pezizomycotina</taxon>
        <taxon>Dothideomycetes</taxon>
        <taxon>Pleosporomycetidae</taxon>
        <taxon>Mytilinidiales</taxon>
        <taxon>Mytilinidiaceae</taxon>
        <taxon>Lophium</taxon>
    </lineage>
</organism>
<dbReference type="EMBL" id="MU004181">
    <property type="protein sequence ID" value="KAF2502067.1"/>
    <property type="molecule type" value="Genomic_DNA"/>
</dbReference>